<gene>
    <name evidence="2" type="ORF">IFR04_000792</name>
</gene>
<dbReference type="AlphaFoldDB" id="A0A8H7WJN7"/>
<protein>
    <recommendedName>
        <fullName evidence="1">Heterokaryon incompatibility domain-containing protein</fullName>
    </recommendedName>
</protein>
<dbReference type="PANTHER" id="PTHR33112:SF9">
    <property type="entry name" value="HETEROKARYON INCOMPATIBILITY DOMAIN-CONTAINING PROTEIN"/>
    <property type="match status" value="1"/>
</dbReference>
<evidence type="ECO:0000259" key="1">
    <source>
        <dbReference type="Pfam" id="PF06985"/>
    </source>
</evidence>
<evidence type="ECO:0000313" key="2">
    <source>
        <dbReference type="EMBL" id="KAG4426085.1"/>
    </source>
</evidence>
<dbReference type="PANTHER" id="PTHR33112">
    <property type="entry name" value="DOMAIN PROTEIN, PUTATIVE-RELATED"/>
    <property type="match status" value="1"/>
</dbReference>
<dbReference type="Proteomes" id="UP000664132">
    <property type="component" value="Unassembled WGS sequence"/>
</dbReference>
<keyword evidence="3" id="KW-1185">Reference proteome</keyword>
<reference evidence="2" key="1">
    <citation type="submission" date="2021-02" db="EMBL/GenBank/DDBJ databases">
        <title>Genome sequence Cadophora malorum strain M34.</title>
        <authorList>
            <person name="Stefanovic E."/>
            <person name="Vu D."/>
            <person name="Scully C."/>
            <person name="Dijksterhuis J."/>
            <person name="Roader J."/>
            <person name="Houbraken J."/>
        </authorList>
    </citation>
    <scope>NUCLEOTIDE SEQUENCE</scope>
    <source>
        <strain evidence="2">M34</strain>
    </source>
</reference>
<sequence>MDLSEMVMESPEGVSKLCEFCVEFVTWIAKPGHGDEFRRVPRPGQRTCSFCEMIFREAFRYWYQQNRIIAQDNNCEPVLRAGLDDHDFTSIWRASSRRRGDQARICQVTVQRNCFPQLTREFAVWADEGSPACQTLVNRPPILGPYMNDVCALADSWLSECKSHAECPSMDVTILPTRVLVLSRADKNSQIGIRLMESNGRKGRYIALSHCWGPEDKMPLRTTKTNLQEHLSNIAFDQLGKTFQEVVMFAYCASIDLVWIDSLCILQGDNSDWHKEAQAMRDAYRNAALVVLASGARDGSEGLFIADREPAVRYRMPYVHDKVKNGVFNLAVYPSGEIDPTLSPLHYRAWAFQERLLARRIVAFMSGGISWDCKGMKIDECGHHRSFWLFENQSW</sequence>
<dbReference type="OrthoDB" id="5347061at2759"/>
<name>A0A8H7WJN7_9HELO</name>
<dbReference type="Pfam" id="PF06985">
    <property type="entry name" value="HET"/>
    <property type="match status" value="1"/>
</dbReference>
<evidence type="ECO:0000313" key="3">
    <source>
        <dbReference type="Proteomes" id="UP000664132"/>
    </source>
</evidence>
<feature type="domain" description="Heterokaryon incompatibility" evidence="1">
    <location>
        <begin position="205"/>
        <end position="354"/>
    </location>
</feature>
<organism evidence="2 3">
    <name type="scientific">Cadophora malorum</name>
    <dbReference type="NCBI Taxonomy" id="108018"/>
    <lineage>
        <taxon>Eukaryota</taxon>
        <taxon>Fungi</taxon>
        <taxon>Dikarya</taxon>
        <taxon>Ascomycota</taxon>
        <taxon>Pezizomycotina</taxon>
        <taxon>Leotiomycetes</taxon>
        <taxon>Helotiales</taxon>
        <taxon>Ploettnerulaceae</taxon>
        <taxon>Cadophora</taxon>
    </lineage>
</organism>
<dbReference type="EMBL" id="JAFJYH010000005">
    <property type="protein sequence ID" value="KAG4426085.1"/>
    <property type="molecule type" value="Genomic_DNA"/>
</dbReference>
<dbReference type="InterPro" id="IPR010730">
    <property type="entry name" value="HET"/>
</dbReference>
<comment type="caution">
    <text evidence="2">The sequence shown here is derived from an EMBL/GenBank/DDBJ whole genome shotgun (WGS) entry which is preliminary data.</text>
</comment>
<accession>A0A8H7WJN7</accession>
<proteinExistence type="predicted"/>